<dbReference type="Proteomes" id="UP000073492">
    <property type="component" value="Unassembled WGS sequence"/>
</dbReference>
<evidence type="ECO:0000256" key="1">
    <source>
        <dbReference type="SAM" id="MobiDB-lite"/>
    </source>
</evidence>
<gene>
    <name evidence="2" type="ORF">AC579_10549</name>
</gene>
<protein>
    <submittedName>
        <fullName evidence="2">Uncharacterized protein</fullName>
    </submittedName>
</protein>
<name>A0A139IHM6_9PEZI</name>
<sequence length="180" mass="20016">MATPQNADALDNVQSSAPHLVNNEPTWTEEQPCRFIDMPREMRDEVDAKLGKDGLIAKKHSIELSINDGPCTSLLLVDRQFGKEHSESVARNITLDSRDGSGSREATITCLTLTGFLTSFTTASFHLIALYTFGGPELCSHDDCEAVTDLRHHIAWVSELQPDLPKLKHSEIWLYNLHCG</sequence>
<comment type="caution">
    <text evidence="2">The sequence shown here is derived from an EMBL/GenBank/DDBJ whole genome shotgun (WGS) entry which is preliminary data.</text>
</comment>
<dbReference type="EMBL" id="LFZO01000095">
    <property type="protein sequence ID" value="KXT14066.1"/>
    <property type="molecule type" value="Genomic_DNA"/>
</dbReference>
<keyword evidence="3" id="KW-1185">Reference proteome</keyword>
<evidence type="ECO:0000313" key="2">
    <source>
        <dbReference type="EMBL" id="KXT14066.1"/>
    </source>
</evidence>
<evidence type="ECO:0000313" key="3">
    <source>
        <dbReference type="Proteomes" id="UP000073492"/>
    </source>
</evidence>
<reference evidence="2 3" key="1">
    <citation type="submission" date="2015-07" db="EMBL/GenBank/DDBJ databases">
        <title>Comparative genomics of the Sigatoka disease complex on banana suggests a link between parallel evolutionary changes in Pseudocercospora fijiensis and Pseudocercospora eumusae and increased virulence on the banana host.</title>
        <authorList>
            <person name="Chang T.-C."/>
            <person name="Salvucci A."/>
            <person name="Crous P.W."/>
            <person name="Stergiopoulos I."/>
        </authorList>
    </citation>
    <scope>NUCLEOTIDE SEQUENCE [LARGE SCALE GENOMIC DNA]</scope>
    <source>
        <strain evidence="2 3">CBS 116634</strain>
    </source>
</reference>
<dbReference type="OrthoDB" id="5314997at2759"/>
<dbReference type="AlphaFoldDB" id="A0A139IHM6"/>
<accession>A0A139IHM6</accession>
<proteinExistence type="predicted"/>
<organism evidence="2 3">
    <name type="scientific">Pseudocercospora musae</name>
    <dbReference type="NCBI Taxonomy" id="113226"/>
    <lineage>
        <taxon>Eukaryota</taxon>
        <taxon>Fungi</taxon>
        <taxon>Dikarya</taxon>
        <taxon>Ascomycota</taxon>
        <taxon>Pezizomycotina</taxon>
        <taxon>Dothideomycetes</taxon>
        <taxon>Dothideomycetidae</taxon>
        <taxon>Mycosphaerellales</taxon>
        <taxon>Mycosphaerellaceae</taxon>
        <taxon>Pseudocercospora</taxon>
    </lineage>
</organism>
<feature type="region of interest" description="Disordered" evidence="1">
    <location>
        <begin position="1"/>
        <end position="26"/>
    </location>
</feature>